<accession>A0A9P3UPR7</accession>
<dbReference type="EMBL" id="BRPK01000009">
    <property type="protein sequence ID" value="GLB40943.1"/>
    <property type="molecule type" value="Genomic_DNA"/>
</dbReference>
<dbReference type="AlphaFoldDB" id="A0A9P3UPR7"/>
<sequence>MPLCIPPTGALLLPSCACACPYRFLLKDSQSNSASCPGCPSCSLNKAGHICRKFPLDDDVNVRYVTTLSRYKSRSAALYGRMSPSSRRCSGSHEGLGDLGGFGHVIRDEEVEITVDFNVVPGPIEVYLARPFARVEAGSQTS</sequence>
<keyword evidence="2" id="KW-1185">Reference proteome</keyword>
<gene>
    <name evidence="1" type="ORF">LshimejAT787_0901580</name>
</gene>
<protein>
    <submittedName>
        <fullName evidence="1">Uncharacterized protein</fullName>
    </submittedName>
</protein>
<proteinExistence type="predicted"/>
<dbReference type="Proteomes" id="UP001063166">
    <property type="component" value="Unassembled WGS sequence"/>
</dbReference>
<evidence type="ECO:0000313" key="1">
    <source>
        <dbReference type="EMBL" id="GLB40943.1"/>
    </source>
</evidence>
<name>A0A9P3UPR7_LYOSH</name>
<reference evidence="1" key="1">
    <citation type="submission" date="2022-07" db="EMBL/GenBank/DDBJ databases">
        <title>The genome of Lyophyllum shimeji provides insight into the initial evolution of ectomycorrhizal fungal genome.</title>
        <authorList>
            <person name="Kobayashi Y."/>
            <person name="Shibata T."/>
            <person name="Hirakawa H."/>
            <person name="Shigenobu S."/>
            <person name="Nishiyama T."/>
            <person name="Yamada A."/>
            <person name="Hasebe M."/>
            <person name="Kawaguchi M."/>
        </authorList>
    </citation>
    <scope>NUCLEOTIDE SEQUENCE</scope>
    <source>
        <strain evidence="1">AT787</strain>
    </source>
</reference>
<comment type="caution">
    <text evidence="1">The sequence shown here is derived from an EMBL/GenBank/DDBJ whole genome shotgun (WGS) entry which is preliminary data.</text>
</comment>
<evidence type="ECO:0000313" key="2">
    <source>
        <dbReference type="Proteomes" id="UP001063166"/>
    </source>
</evidence>
<organism evidence="1 2">
    <name type="scientific">Lyophyllum shimeji</name>
    <name type="common">Hon-shimeji</name>
    <name type="synonym">Tricholoma shimeji</name>
    <dbReference type="NCBI Taxonomy" id="47721"/>
    <lineage>
        <taxon>Eukaryota</taxon>
        <taxon>Fungi</taxon>
        <taxon>Dikarya</taxon>
        <taxon>Basidiomycota</taxon>
        <taxon>Agaricomycotina</taxon>
        <taxon>Agaricomycetes</taxon>
        <taxon>Agaricomycetidae</taxon>
        <taxon>Agaricales</taxon>
        <taxon>Tricholomatineae</taxon>
        <taxon>Lyophyllaceae</taxon>
        <taxon>Lyophyllum</taxon>
    </lineage>
</organism>